<evidence type="ECO:0000256" key="2">
    <source>
        <dbReference type="ARBA" id="ARBA00022801"/>
    </source>
</evidence>
<feature type="domain" description="Nudix hydrolase" evidence="3">
    <location>
        <begin position="19"/>
        <end position="147"/>
    </location>
</feature>
<dbReference type="Pfam" id="PF00293">
    <property type="entry name" value="NUDIX"/>
    <property type="match status" value="1"/>
</dbReference>
<dbReference type="InterPro" id="IPR015797">
    <property type="entry name" value="NUDIX_hydrolase-like_dom_sf"/>
</dbReference>
<gene>
    <name evidence="4" type="ORF">KL771_11595</name>
</gene>
<evidence type="ECO:0000256" key="1">
    <source>
        <dbReference type="ARBA" id="ARBA00001946"/>
    </source>
</evidence>
<dbReference type="PROSITE" id="PS00893">
    <property type="entry name" value="NUDIX_BOX"/>
    <property type="match status" value="1"/>
</dbReference>
<dbReference type="AlphaFoldDB" id="A0A947GIQ9"/>
<keyword evidence="2" id="KW-0378">Hydrolase</keyword>
<dbReference type="InterPro" id="IPR020084">
    <property type="entry name" value="NUDIX_hydrolase_CS"/>
</dbReference>
<organism evidence="4 5">
    <name type="scientific">Prosthecodimorpha staleyi</name>
    <dbReference type="NCBI Taxonomy" id="2840188"/>
    <lineage>
        <taxon>Bacteria</taxon>
        <taxon>Pseudomonadati</taxon>
        <taxon>Pseudomonadota</taxon>
        <taxon>Alphaproteobacteria</taxon>
        <taxon>Hyphomicrobiales</taxon>
        <taxon>Ancalomicrobiaceae</taxon>
        <taxon>Prosthecodimorpha</taxon>
    </lineage>
</organism>
<comment type="caution">
    <text evidence="4">The sequence shown here is derived from an EMBL/GenBank/DDBJ whole genome shotgun (WGS) entry which is preliminary data.</text>
</comment>
<evidence type="ECO:0000259" key="3">
    <source>
        <dbReference type="PROSITE" id="PS51462"/>
    </source>
</evidence>
<dbReference type="CDD" id="cd04690">
    <property type="entry name" value="NUDIX_Hydrolase"/>
    <property type="match status" value="1"/>
</dbReference>
<dbReference type="GO" id="GO:0016787">
    <property type="term" value="F:hydrolase activity"/>
    <property type="evidence" value="ECO:0007669"/>
    <property type="project" value="UniProtKB-KW"/>
</dbReference>
<evidence type="ECO:0000313" key="4">
    <source>
        <dbReference type="EMBL" id="MBT9290104.1"/>
    </source>
</evidence>
<keyword evidence="5" id="KW-1185">Reference proteome</keyword>
<protein>
    <submittedName>
        <fullName evidence="4">NUDIX domain-containing protein</fullName>
    </submittedName>
</protein>
<dbReference type="PANTHER" id="PTHR43046:SF2">
    <property type="entry name" value="8-OXO-DGTP DIPHOSPHATASE-RELATED"/>
    <property type="match status" value="1"/>
</dbReference>
<dbReference type="InterPro" id="IPR000086">
    <property type="entry name" value="NUDIX_hydrolase_dom"/>
</dbReference>
<dbReference type="EMBL" id="JAHHZF010000005">
    <property type="protein sequence ID" value="MBT9290104.1"/>
    <property type="molecule type" value="Genomic_DNA"/>
</dbReference>
<proteinExistence type="predicted"/>
<name>A0A947GIQ9_9HYPH</name>
<dbReference type="SUPFAM" id="SSF55811">
    <property type="entry name" value="Nudix"/>
    <property type="match status" value="1"/>
</dbReference>
<dbReference type="PROSITE" id="PS51462">
    <property type="entry name" value="NUDIX"/>
    <property type="match status" value="1"/>
</dbReference>
<reference evidence="4 5" key="1">
    <citation type="submission" date="2021-06" db="EMBL/GenBank/DDBJ databases">
        <authorList>
            <person name="Grouzdev D.S."/>
            <person name="Koziaeva V."/>
        </authorList>
    </citation>
    <scope>NUCLEOTIDE SEQUENCE [LARGE SCALE GENOMIC DNA]</scope>
    <source>
        <strain evidence="4 5">22</strain>
    </source>
</reference>
<dbReference type="Proteomes" id="UP000766595">
    <property type="component" value="Unassembled WGS sequence"/>
</dbReference>
<sequence>MHRHGARPVVSDRLPPQGPVIRIAAAVIADPSGRVLLVRKRGSRTFMQAGGKIEPGESPIDALRRELMEELGLALGADMPEPLGRFAARAAHEAGHRVEAEVFVIRIDRPVRPEAEIEEIVWVDPFDLPPIEIAELSRDHIMPAFRAGWGRR</sequence>
<evidence type="ECO:0000313" key="5">
    <source>
        <dbReference type="Proteomes" id="UP000766595"/>
    </source>
</evidence>
<accession>A0A947GIQ9</accession>
<dbReference type="PANTHER" id="PTHR43046">
    <property type="entry name" value="GDP-MANNOSE MANNOSYL HYDROLASE"/>
    <property type="match status" value="1"/>
</dbReference>
<dbReference type="Gene3D" id="3.90.79.10">
    <property type="entry name" value="Nucleoside Triphosphate Pyrophosphohydrolase"/>
    <property type="match status" value="1"/>
</dbReference>
<comment type="cofactor">
    <cofactor evidence="1">
        <name>Mg(2+)</name>
        <dbReference type="ChEBI" id="CHEBI:18420"/>
    </cofactor>
</comment>